<protein>
    <submittedName>
        <fullName evidence="3">Uncharacterized protein</fullName>
    </submittedName>
</protein>
<name>A0A914PVR3_9BILA</name>
<evidence type="ECO:0000313" key="3">
    <source>
        <dbReference type="WBParaSite" id="PDA_v2.g18931.t1"/>
    </source>
</evidence>
<feature type="region of interest" description="Disordered" evidence="1">
    <location>
        <begin position="1"/>
        <end position="33"/>
    </location>
</feature>
<reference evidence="3" key="1">
    <citation type="submission" date="2022-11" db="UniProtKB">
        <authorList>
            <consortium name="WormBaseParasite"/>
        </authorList>
    </citation>
    <scope>IDENTIFICATION</scope>
</reference>
<keyword evidence="2" id="KW-1185">Reference proteome</keyword>
<feature type="compositionally biased region" description="Basic and acidic residues" evidence="1">
    <location>
        <begin position="13"/>
        <end position="33"/>
    </location>
</feature>
<organism evidence="2 3">
    <name type="scientific">Panagrolaimus davidi</name>
    <dbReference type="NCBI Taxonomy" id="227884"/>
    <lineage>
        <taxon>Eukaryota</taxon>
        <taxon>Metazoa</taxon>
        <taxon>Ecdysozoa</taxon>
        <taxon>Nematoda</taxon>
        <taxon>Chromadorea</taxon>
        <taxon>Rhabditida</taxon>
        <taxon>Tylenchina</taxon>
        <taxon>Panagrolaimomorpha</taxon>
        <taxon>Panagrolaimoidea</taxon>
        <taxon>Panagrolaimidae</taxon>
        <taxon>Panagrolaimus</taxon>
    </lineage>
</organism>
<accession>A0A914PVR3</accession>
<dbReference type="WBParaSite" id="PDA_v2.g18931.t1">
    <property type="protein sequence ID" value="PDA_v2.g18931.t1"/>
    <property type="gene ID" value="PDA_v2.g18931"/>
</dbReference>
<evidence type="ECO:0000256" key="1">
    <source>
        <dbReference type="SAM" id="MobiDB-lite"/>
    </source>
</evidence>
<dbReference type="AlphaFoldDB" id="A0A914PVR3"/>
<feature type="compositionally biased region" description="Basic residues" evidence="1">
    <location>
        <begin position="1"/>
        <end position="12"/>
    </location>
</feature>
<sequence>MTKAKSRKKVVKRAVESKENAEKKSEKQLSLRSEDYQLANAKNNMRLPRQMIRVHRSEPSDGIIRNELRFVSYASAKDDSEKNPVEVCFCLC</sequence>
<evidence type="ECO:0000313" key="2">
    <source>
        <dbReference type="Proteomes" id="UP000887578"/>
    </source>
</evidence>
<dbReference type="Proteomes" id="UP000887578">
    <property type="component" value="Unplaced"/>
</dbReference>
<proteinExistence type="predicted"/>